<gene>
    <name evidence="1" type="ORF">SEMRO_136_G064001.1</name>
</gene>
<evidence type="ECO:0000313" key="2">
    <source>
        <dbReference type="Proteomes" id="UP001153069"/>
    </source>
</evidence>
<protein>
    <submittedName>
        <fullName evidence="1">Uncharacterized protein</fullName>
    </submittedName>
</protein>
<proteinExistence type="predicted"/>
<organism evidence="1 2">
    <name type="scientific">Seminavis robusta</name>
    <dbReference type="NCBI Taxonomy" id="568900"/>
    <lineage>
        <taxon>Eukaryota</taxon>
        <taxon>Sar</taxon>
        <taxon>Stramenopiles</taxon>
        <taxon>Ochrophyta</taxon>
        <taxon>Bacillariophyta</taxon>
        <taxon>Bacillariophyceae</taxon>
        <taxon>Bacillariophycidae</taxon>
        <taxon>Naviculales</taxon>
        <taxon>Naviculaceae</taxon>
        <taxon>Seminavis</taxon>
    </lineage>
</organism>
<dbReference type="AlphaFoldDB" id="A0A9N8H7Q4"/>
<keyword evidence="2" id="KW-1185">Reference proteome</keyword>
<reference evidence="1" key="1">
    <citation type="submission" date="2020-06" db="EMBL/GenBank/DDBJ databases">
        <authorList>
            <consortium name="Plant Systems Biology data submission"/>
        </authorList>
    </citation>
    <scope>NUCLEOTIDE SEQUENCE</scope>
    <source>
        <strain evidence="1">D6</strain>
    </source>
</reference>
<accession>A0A9N8H7Q4</accession>
<evidence type="ECO:0000313" key="1">
    <source>
        <dbReference type="EMBL" id="CAB9502420.1"/>
    </source>
</evidence>
<dbReference type="Proteomes" id="UP001153069">
    <property type="component" value="Unassembled WGS sequence"/>
</dbReference>
<name>A0A9N8H7Q4_9STRA</name>
<comment type="caution">
    <text evidence="1">The sequence shown here is derived from an EMBL/GenBank/DDBJ whole genome shotgun (WGS) entry which is preliminary data.</text>
</comment>
<sequence>MKCYQARKEGGGGECERRTVNDDLADGCGTSVSKVVPGPQLIPRSKRVAGRFYFQWRASLRKFMHWERPPKTKRASWEGDPAVVLVSKSHVKADSTRLEPTRGRGVQPILLARKKPICCGVSRMALRILSNIKQCASALQNGSNSGRIAAIVT</sequence>
<dbReference type="EMBL" id="CAICTM010000135">
    <property type="protein sequence ID" value="CAB9502420.1"/>
    <property type="molecule type" value="Genomic_DNA"/>
</dbReference>